<keyword evidence="3 10" id="KW-0444">Lipid biosynthesis</keyword>
<keyword evidence="12" id="KW-1185">Reference proteome</keyword>
<dbReference type="InterPro" id="IPR012281">
    <property type="entry name" value="Phospholipid_synth_PlsX-like"/>
</dbReference>
<dbReference type="PIRSF" id="PIRSF002465">
    <property type="entry name" value="Phsphlp_syn_PlsX"/>
    <property type="match status" value="1"/>
</dbReference>
<comment type="catalytic activity">
    <reaction evidence="1 10">
        <text>a fatty acyl-[ACP] + phosphate = an acyl phosphate + holo-[ACP]</text>
        <dbReference type="Rhea" id="RHEA:42292"/>
        <dbReference type="Rhea" id="RHEA-COMP:9685"/>
        <dbReference type="Rhea" id="RHEA-COMP:14125"/>
        <dbReference type="ChEBI" id="CHEBI:43474"/>
        <dbReference type="ChEBI" id="CHEBI:59918"/>
        <dbReference type="ChEBI" id="CHEBI:64479"/>
        <dbReference type="ChEBI" id="CHEBI:138651"/>
        <dbReference type="EC" id="2.3.1.274"/>
    </reaction>
</comment>
<name>A0A2S8SVF7_9BACT</name>
<dbReference type="FunCoup" id="A0A2S8SVF7">
    <property type="interactions" value="288"/>
</dbReference>
<reference evidence="11 12" key="1">
    <citation type="journal article" date="2018" name="Syst. Appl. Microbiol.">
        <title>Abditibacterium utsteinense sp. nov., the first cultivated member of candidate phylum FBP, isolated from ice-free Antarctic soil samples.</title>
        <authorList>
            <person name="Tahon G."/>
            <person name="Tytgat B."/>
            <person name="Lebbe L."/>
            <person name="Carlier A."/>
            <person name="Willems A."/>
        </authorList>
    </citation>
    <scope>NUCLEOTIDE SEQUENCE [LARGE SCALE GENOMIC DNA]</scope>
    <source>
        <strain evidence="11 12">LMG 29911</strain>
    </source>
</reference>
<comment type="subcellular location">
    <subcellularLocation>
        <location evidence="10">Cytoplasm</location>
    </subcellularLocation>
    <text evidence="10">Associated with the membrane possibly through PlsY.</text>
</comment>
<comment type="similarity">
    <text evidence="10">Belongs to the PlsX family.</text>
</comment>
<evidence type="ECO:0000256" key="9">
    <source>
        <dbReference type="ARBA" id="ARBA00046608"/>
    </source>
</evidence>
<evidence type="ECO:0000256" key="3">
    <source>
        <dbReference type="ARBA" id="ARBA00022516"/>
    </source>
</evidence>
<keyword evidence="6 10" id="KW-0594">Phospholipid biosynthesis</keyword>
<accession>A0A2S8SVF7</accession>
<dbReference type="UniPathway" id="UPA00085"/>
<evidence type="ECO:0000256" key="4">
    <source>
        <dbReference type="ARBA" id="ARBA00022679"/>
    </source>
</evidence>
<evidence type="ECO:0000313" key="12">
    <source>
        <dbReference type="Proteomes" id="UP000237684"/>
    </source>
</evidence>
<dbReference type="RefSeq" id="WP_105482667.1">
    <property type="nucleotide sequence ID" value="NZ_NIGF01000003.1"/>
</dbReference>
<dbReference type="SUPFAM" id="SSF53659">
    <property type="entry name" value="Isocitrate/Isopropylmalate dehydrogenase-like"/>
    <property type="match status" value="1"/>
</dbReference>
<keyword evidence="11" id="KW-0012">Acyltransferase</keyword>
<comment type="caution">
    <text evidence="11">The sequence shown here is derived from an EMBL/GenBank/DDBJ whole genome shotgun (WGS) entry which is preliminary data.</text>
</comment>
<dbReference type="OrthoDB" id="9806408at2"/>
<evidence type="ECO:0000313" key="11">
    <source>
        <dbReference type="EMBL" id="PQV64777.1"/>
    </source>
</evidence>
<dbReference type="Pfam" id="PF02504">
    <property type="entry name" value="FA_synthesis"/>
    <property type="match status" value="1"/>
</dbReference>
<dbReference type="EMBL" id="NIGF01000003">
    <property type="protein sequence ID" value="PQV64777.1"/>
    <property type="molecule type" value="Genomic_DNA"/>
</dbReference>
<dbReference type="GO" id="GO:0005737">
    <property type="term" value="C:cytoplasm"/>
    <property type="evidence" value="ECO:0007669"/>
    <property type="project" value="UniProtKB-SubCell"/>
</dbReference>
<dbReference type="PANTHER" id="PTHR30100:SF1">
    <property type="entry name" value="PHOSPHATE ACYLTRANSFERASE"/>
    <property type="match status" value="1"/>
</dbReference>
<dbReference type="AlphaFoldDB" id="A0A2S8SVF7"/>
<dbReference type="GO" id="GO:0043811">
    <property type="term" value="F:phosphate:acyl-[acyl carrier protein] acyltransferase activity"/>
    <property type="evidence" value="ECO:0007669"/>
    <property type="project" value="UniProtKB-UniRule"/>
</dbReference>
<dbReference type="GO" id="GO:0006633">
    <property type="term" value="P:fatty acid biosynthetic process"/>
    <property type="evidence" value="ECO:0007669"/>
    <property type="project" value="UniProtKB-UniRule"/>
</dbReference>
<comment type="subunit">
    <text evidence="9 10">Homodimer. Probably interacts with PlsY.</text>
</comment>
<keyword evidence="2 10" id="KW-0963">Cytoplasm</keyword>
<comment type="pathway">
    <text evidence="10">Lipid metabolism; phospholipid metabolism.</text>
</comment>
<evidence type="ECO:0000256" key="2">
    <source>
        <dbReference type="ARBA" id="ARBA00022490"/>
    </source>
</evidence>
<evidence type="ECO:0000256" key="1">
    <source>
        <dbReference type="ARBA" id="ARBA00001232"/>
    </source>
</evidence>
<dbReference type="GO" id="GO:0008654">
    <property type="term" value="P:phospholipid biosynthetic process"/>
    <property type="evidence" value="ECO:0007669"/>
    <property type="project" value="UniProtKB-KW"/>
</dbReference>
<keyword evidence="7 10" id="KW-1208">Phospholipid metabolism</keyword>
<dbReference type="PANTHER" id="PTHR30100">
    <property type="entry name" value="FATTY ACID/PHOSPHOLIPID SYNTHESIS PROTEIN PLSX"/>
    <property type="match status" value="1"/>
</dbReference>
<organism evidence="11 12">
    <name type="scientific">Abditibacterium utsteinense</name>
    <dbReference type="NCBI Taxonomy" id="1960156"/>
    <lineage>
        <taxon>Bacteria</taxon>
        <taxon>Pseudomonadati</taxon>
        <taxon>Abditibacteriota</taxon>
        <taxon>Abditibacteriia</taxon>
        <taxon>Abditibacteriales</taxon>
        <taxon>Abditibacteriaceae</taxon>
        <taxon>Abditibacterium</taxon>
    </lineage>
</organism>
<evidence type="ECO:0000256" key="10">
    <source>
        <dbReference type="HAMAP-Rule" id="MF_00019"/>
    </source>
</evidence>
<keyword evidence="4 10" id="KW-0808">Transferase</keyword>
<dbReference type="HAMAP" id="MF_00019">
    <property type="entry name" value="PlsX"/>
    <property type="match status" value="1"/>
</dbReference>
<dbReference type="EC" id="2.3.1.274" evidence="8 10"/>
<dbReference type="Gene3D" id="3.40.718.10">
    <property type="entry name" value="Isopropylmalate Dehydrogenase"/>
    <property type="match status" value="1"/>
</dbReference>
<sequence length="355" mass="36675">MRIAIDAMGGDNAPRELVLGAVAAAERDASIHIILVGDESQIRPFLPPSAPSNISLHPATQVVAMDEPPSSALRNKKDSGVAVATRLLKEGAVDACLSAGNTGAASAFALFTLGRIAGIDRPGIATIFPTAQHPLVLLDSGANVDCRPRHLADFAIMGAAYAPVIHSIIPGKRSGVSRGEMPRVGLLSIGEEESKGNELTKAAFPLIKEGAARGHYNFVGNVEGRDIGAGTVDIVVCDGFAGNITLKLAESYVAMFNSLLKDAFLSSPQSKIGALLLKPALKAMKARLDHKAWGGAVLLGVNGTCIICHGSADAYAISGAIRVAKETVNTDVAGKIRAAIAARPPLETLGNSVSK</sequence>
<evidence type="ECO:0000256" key="6">
    <source>
        <dbReference type="ARBA" id="ARBA00023209"/>
    </source>
</evidence>
<evidence type="ECO:0000256" key="5">
    <source>
        <dbReference type="ARBA" id="ARBA00023098"/>
    </source>
</evidence>
<dbReference type="NCBIfam" id="TIGR00182">
    <property type="entry name" value="plsX"/>
    <property type="match status" value="1"/>
</dbReference>
<evidence type="ECO:0000256" key="8">
    <source>
        <dbReference type="ARBA" id="ARBA00024069"/>
    </source>
</evidence>
<evidence type="ECO:0000256" key="7">
    <source>
        <dbReference type="ARBA" id="ARBA00023264"/>
    </source>
</evidence>
<proteinExistence type="inferred from homology"/>
<comment type="function">
    <text evidence="10">Catalyzes the reversible formation of acyl-phosphate (acyl-PO(4)) from acyl-[acyl-carrier-protein] (acyl-ACP). This enzyme utilizes acyl-ACP as fatty acyl donor, but not acyl-CoA.</text>
</comment>
<dbReference type="InParanoid" id="A0A2S8SVF7"/>
<dbReference type="InterPro" id="IPR003664">
    <property type="entry name" value="FA_synthesis"/>
</dbReference>
<gene>
    <name evidence="10" type="primary">plsX</name>
    <name evidence="11" type="ORF">B1R32_10344</name>
</gene>
<protein>
    <recommendedName>
        <fullName evidence="8 10">Phosphate acyltransferase</fullName>
        <ecNumber evidence="8 10">2.3.1.274</ecNumber>
    </recommendedName>
    <alternativeName>
        <fullName evidence="10">Acyl-ACP phosphotransacylase</fullName>
    </alternativeName>
    <alternativeName>
        <fullName evidence="10">Acyl-[acyl-carrier-protein]--phosphate acyltransferase</fullName>
    </alternativeName>
    <alternativeName>
        <fullName evidence="10">Phosphate-acyl-ACP acyltransferase</fullName>
    </alternativeName>
</protein>
<dbReference type="Proteomes" id="UP000237684">
    <property type="component" value="Unassembled WGS sequence"/>
</dbReference>
<keyword evidence="5 10" id="KW-0443">Lipid metabolism</keyword>